<dbReference type="Gene3D" id="3.90.190.10">
    <property type="entry name" value="Protein tyrosine phosphatase superfamily"/>
    <property type="match status" value="1"/>
</dbReference>
<proteinExistence type="inferred from homology"/>
<dbReference type="InterPro" id="IPR000387">
    <property type="entry name" value="Tyr_Pase_dom"/>
</dbReference>
<evidence type="ECO:0000256" key="3">
    <source>
        <dbReference type="ARBA" id="ARBA00022801"/>
    </source>
</evidence>
<evidence type="ECO:0000259" key="7">
    <source>
        <dbReference type="PROSITE" id="PS50056"/>
    </source>
</evidence>
<protein>
    <recommendedName>
        <fullName evidence="2">protein-tyrosine-phosphatase</fullName>
        <ecNumber evidence="2">3.1.3.48</ecNumber>
    </recommendedName>
</protein>
<dbReference type="SMART" id="SM00181">
    <property type="entry name" value="EGF"/>
    <property type="match status" value="2"/>
</dbReference>
<dbReference type="PROSITE" id="PS00022">
    <property type="entry name" value="EGF_1"/>
    <property type="match status" value="2"/>
</dbReference>
<dbReference type="SMART" id="SM00194">
    <property type="entry name" value="PTPc"/>
    <property type="match status" value="1"/>
</dbReference>
<comment type="similarity">
    <text evidence="1">Belongs to the protein-tyrosine phosphatase family.</text>
</comment>
<keyword evidence="4" id="KW-0904">Protein phosphatase</keyword>
<dbReference type="Pfam" id="PF00102">
    <property type="entry name" value="Y_phosphatase"/>
    <property type="match status" value="1"/>
</dbReference>
<keyword evidence="5" id="KW-0472">Membrane</keyword>
<evidence type="ECO:0000259" key="6">
    <source>
        <dbReference type="PROSITE" id="PS50055"/>
    </source>
</evidence>
<dbReference type="SMART" id="SM00404">
    <property type="entry name" value="PTPc_motif"/>
    <property type="match status" value="1"/>
</dbReference>
<dbReference type="InterPro" id="IPR000242">
    <property type="entry name" value="PTP_cat"/>
</dbReference>
<feature type="non-terminal residue" evidence="8">
    <location>
        <position position="1"/>
    </location>
</feature>
<dbReference type="PROSITE" id="PS50056">
    <property type="entry name" value="TYR_PHOSPHATASE_2"/>
    <property type="match status" value="1"/>
</dbReference>
<accession>A0ABY7F5Y5</accession>
<dbReference type="PRINTS" id="PR00700">
    <property type="entry name" value="PRTYPHPHTASE"/>
</dbReference>
<keyword evidence="9" id="KW-1185">Reference proteome</keyword>
<name>A0ABY7F5Y5_MYAAR</name>
<dbReference type="InterPro" id="IPR000742">
    <property type="entry name" value="EGF"/>
</dbReference>
<feature type="non-terminal residue" evidence="8">
    <location>
        <position position="515"/>
    </location>
</feature>
<dbReference type="InterPro" id="IPR016130">
    <property type="entry name" value="Tyr_Pase_AS"/>
</dbReference>
<dbReference type="EMBL" id="CP111021">
    <property type="protein sequence ID" value="WAR17012.1"/>
    <property type="molecule type" value="Genomic_DNA"/>
</dbReference>
<evidence type="ECO:0000256" key="5">
    <source>
        <dbReference type="SAM" id="Phobius"/>
    </source>
</evidence>
<dbReference type="InterPro" id="IPR029021">
    <property type="entry name" value="Prot-tyrosine_phosphatase-like"/>
</dbReference>
<dbReference type="PANTHER" id="PTHR19134">
    <property type="entry name" value="RECEPTOR-TYPE TYROSINE-PROTEIN PHOSPHATASE"/>
    <property type="match status" value="1"/>
</dbReference>
<keyword evidence="5" id="KW-0812">Transmembrane</keyword>
<feature type="domain" description="Tyrosine specific protein phosphatases" evidence="7">
    <location>
        <begin position="468"/>
        <end position="515"/>
    </location>
</feature>
<evidence type="ECO:0000256" key="1">
    <source>
        <dbReference type="ARBA" id="ARBA00009580"/>
    </source>
</evidence>
<dbReference type="EC" id="3.1.3.48" evidence="2"/>
<keyword evidence="5" id="KW-1133">Transmembrane helix</keyword>
<organism evidence="8 9">
    <name type="scientific">Mya arenaria</name>
    <name type="common">Soft-shell clam</name>
    <dbReference type="NCBI Taxonomy" id="6604"/>
    <lineage>
        <taxon>Eukaryota</taxon>
        <taxon>Metazoa</taxon>
        <taxon>Spiralia</taxon>
        <taxon>Lophotrochozoa</taxon>
        <taxon>Mollusca</taxon>
        <taxon>Bivalvia</taxon>
        <taxon>Autobranchia</taxon>
        <taxon>Heteroconchia</taxon>
        <taxon>Euheterodonta</taxon>
        <taxon>Imparidentia</taxon>
        <taxon>Neoheterodontei</taxon>
        <taxon>Myida</taxon>
        <taxon>Myoidea</taxon>
        <taxon>Myidae</taxon>
        <taxon>Mya</taxon>
    </lineage>
</organism>
<keyword evidence="3" id="KW-0378">Hydrolase</keyword>
<dbReference type="InterPro" id="IPR050348">
    <property type="entry name" value="Protein-Tyr_Phosphatase"/>
</dbReference>
<sequence>KTCNTCVAGKYGANCSTKCSRGCEGNTCSSSDGTCSCRRNYSGKQCENCTASRYGEDCSKLCSLGCLNSTCSSTDGQCDCRELYTGAKCDVCDADWNKPTERDKQNYGAAVGGAIGALLVAAAVAIFAVIILKRRNELCCKKPRDEELSEESPEPVVYATVQNRRHTPDLALQRESSHYGRQAQQPHTSFTEHHAETGNNLYEDISKATNDSNIEQEARHRVNIRTQHVEMVMIEETTEDDCLEIDEDDQIARALAMKFEEKGAKYYNNADTMNKQKVAVFSLTKYLIEKTDIDIEEEFEKFPYGLTKPYAVSQKHEHIQRNRYKGIYPYDDTRVKLRDFETDYINASFIDGYNKRHAYIAALGPMSKQLGDFSPFWQMIWQEKVEKIVMLTNLVEDGKDKCEQYWPHPGTSKHYGMHSVSCLNEDEYADYKRREFTISKGVETRELHHLHFTCWPDKDVPEEVTGIVEFRQRVQNIPCQFDGPELVHCSAGVGRTGTYIALDILTKEGESEGSI</sequence>
<evidence type="ECO:0000313" key="9">
    <source>
        <dbReference type="Proteomes" id="UP001164746"/>
    </source>
</evidence>
<dbReference type="PROSITE" id="PS50055">
    <property type="entry name" value="TYR_PHOSPHATASE_PTP"/>
    <property type="match status" value="1"/>
</dbReference>
<dbReference type="Proteomes" id="UP001164746">
    <property type="component" value="Chromosome 10"/>
</dbReference>
<dbReference type="PROSITE" id="PS01248">
    <property type="entry name" value="EGF_LAM_1"/>
    <property type="match status" value="1"/>
</dbReference>
<feature type="domain" description="Tyrosine-protein phosphatase" evidence="6">
    <location>
        <begin position="295"/>
        <end position="515"/>
    </location>
</feature>
<dbReference type="InterPro" id="IPR002049">
    <property type="entry name" value="LE_dom"/>
</dbReference>
<dbReference type="CDD" id="cd00055">
    <property type="entry name" value="EGF_Lam"/>
    <property type="match status" value="2"/>
</dbReference>
<dbReference type="InterPro" id="IPR003595">
    <property type="entry name" value="Tyr_Pase_cat"/>
</dbReference>
<dbReference type="PANTHER" id="PTHR19134:SF562">
    <property type="entry name" value="PROTEIN-TYROSINE-PHOSPHATASE"/>
    <property type="match status" value="1"/>
</dbReference>
<dbReference type="Gene3D" id="2.170.300.10">
    <property type="entry name" value="Tie2 ligand-binding domain superfamily"/>
    <property type="match status" value="1"/>
</dbReference>
<reference evidence="8" key="1">
    <citation type="submission" date="2022-11" db="EMBL/GenBank/DDBJ databases">
        <title>Centuries of genome instability and evolution in soft-shell clam transmissible cancer (bioRxiv).</title>
        <authorList>
            <person name="Hart S.F.M."/>
            <person name="Yonemitsu M.A."/>
            <person name="Giersch R.M."/>
            <person name="Beal B.F."/>
            <person name="Arriagada G."/>
            <person name="Davis B.W."/>
            <person name="Ostrander E.A."/>
            <person name="Goff S.P."/>
            <person name="Metzger M.J."/>
        </authorList>
    </citation>
    <scope>NUCLEOTIDE SEQUENCE</scope>
    <source>
        <strain evidence="8">MELC-2E11</strain>
        <tissue evidence="8">Siphon/mantle</tissue>
    </source>
</reference>
<evidence type="ECO:0000313" key="8">
    <source>
        <dbReference type="EMBL" id="WAR17012.1"/>
    </source>
</evidence>
<gene>
    <name evidence="8" type="ORF">MAR_031606</name>
</gene>
<dbReference type="SUPFAM" id="SSF52799">
    <property type="entry name" value="(Phosphotyrosine protein) phosphatases II"/>
    <property type="match status" value="1"/>
</dbReference>
<dbReference type="CDD" id="cd00047">
    <property type="entry name" value="PTPc"/>
    <property type="match status" value="1"/>
</dbReference>
<evidence type="ECO:0000256" key="2">
    <source>
        <dbReference type="ARBA" id="ARBA00013064"/>
    </source>
</evidence>
<evidence type="ECO:0000256" key="4">
    <source>
        <dbReference type="ARBA" id="ARBA00022912"/>
    </source>
</evidence>
<dbReference type="PROSITE" id="PS00383">
    <property type="entry name" value="TYR_PHOSPHATASE_1"/>
    <property type="match status" value="1"/>
</dbReference>
<feature type="transmembrane region" description="Helical" evidence="5">
    <location>
        <begin position="107"/>
        <end position="132"/>
    </location>
</feature>
<dbReference type="Pfam" id="PF00053">
    <property type="entry name" value="EGF_laminin"/>
    <property type="match status" value="2"/>
</dbReference>